<evidence type="ECO:0000256" key="3">
    <source>
        <dbReference type="ARBA" id="ARBA00023163"/>
    </source>
</evidence>
<keyword evidence="4" id="KW-1133">Transmembrane helix</keyword>
<keyword evidence="7" id="KW-1185">Reference proteome</keyword>
<dbReference type="InterPro" id="IPR018060">
    <property type="entry name" value="HTH_AraC"/>
</dbReference>
<dbReference type="Gene3D" id="1.10.10.60">
    <property type="entry name" value="Homeodomain-like"/>
    <property type="match status" value="1"/>
</dbReference>
<keyword evidence="4" id="KW-0812">Transmembrane</keyword>
<feature type="transmembrane region" description="Helical" evidence="4">
    <location>
        <begin position="124"/>
        <end position="147"/>
    </location>
</feature>
<evidence type="ECO:0000259" key="5">
    <source>
        <dbReference type="PROSITE" id="PS01124"/>
    </source>
</evidence>
<dbReference type="EMBL" id="CP022957">
    <property type="protein sequence ID" value="ASV28987.1"/>
    <property type="molecule type" value="Genomic_DNA"/>
</dbReference>
<keyword evidence="1" id="KW-0805">Transcription regulation</keyword>
<feature type="transmembrane region" description="Helical" evidence="4">
    <location>
        <begin position="70"/>
        <end position="88"/>
    </location>
</feature>
<dbReference type="KEGG" id="marb:CJ263_01385"/>
<keyword evidence="3" id="KW-0804">Transcription</keyword>
<dbReference type="Pfam" id="PF12833">
    <property type="entry name" value="HTH_18"/>
    <property type="match status" value="1"/>
</dbReference>
<evidence type="ECO:0000313" key="6">
    <source>
        <dbReference type="EMBL" id="ASV28987.1"/>
    </source>
</evidence>
<dbReference type="SMART" id="SM00342">
    <property type="entry name" value="HTH_ARAC"/>
    <property type="match status" value="1"/>
</dbReference>
<dbReference type="Proteomes" id="UP000215244">
    <property type="component" value="Chromosome"/>
</dbReference>
<dbReference type="PROSITE" id="PS01124">
    <property type="entry name" value="HTH_ARAC_FAMILY_2"/>
    <property type="match status" value="1"/>
</dbReference>
<keyword evidence="2" id="KW-0238">DNA-binding</keyword>
<feature type="transmembrane region" description="Helical" evidence="4">
    <location>
        <begin position="6"/>
        <end position="26"/>
    </location>
</feature>
<evidence type="ECO:0000256" key="2">
    <source>
        <dbReference type="ARBA" id="ARBA00023125"/>
    </source>
</evidence>
<feature type="transmembrane region" description="Helical" evidence="4">
    <location>
        <begin position="38"/>
        <end position="58"/>
    </location>
</feature>
<dbReference type="InterPro" id="IPR009057">
    <property type="entry name" value="Homeodomain-like_sf"/>
</dbReference>
<dbReference type="InterPro" id="IPR018062">
    <property type="entry name" value="HTH_AraC-typ_CS"/>
</dbReference>
<dbReference type="PANTHER" id="PTHR43280">
    <property type="entry name" value="ARAC-FAMILY TRANSCRIPTIONAL REGULATOR"/>
    <property type="match status" value="1"/>
</dbReference>
<sequence length="337" mass="38909">MLSNNLILVLATLGLFQGFFLFIYLITLKKGNKKLNLYLSLILLGLTIRIGKSVLGYYIPLEAWQKNIGISGSLIVGPFLWFYGIVLFQRSTTLTKSHYLHLLPFFLFALLLSFIPSNGDFETFWNYGLVVFHLAIYLVVSWFTLVRRDSQIPSKRSKWYRNILIGVTFIWIYYLGNFLNLKSHYIWGPIFYSFLIYAFTYLFLNRENFDLEKYENSSLDKDGSMALFKSIQKLFEKENLFLEPTISLSTLSDRLSKSSKEVSQSINENAQQNFREFVNKYRIEKAKALLVDLGRKDAKMATVAYDSGFGTVTAFNVAFKKSTGLTPSSYQKENISN</sequence>
<dbReference type="PANTHER" id="PTHR43280:SF29">
    <property type="entry name" value="ARAC-FAMILY TRANSCRIPTIONAL REGULATOR"/>
    <property type="match status" value="1"/>
</dbReference>
<protein>
    <recommendedName>
        <fullName evidence="5">HTH araC/xylS-type domain-containing protein</fullName>
    </recommendedName>
</protein>
<evidence type="ECO:0000256" key="4">
    <source>
        <dbReference type="SAM" id="Phobius"/>
    </source>
</evidence>
<dbReference type="GO" id="GO:0043565">
    <property type="term" value="F:sequence-specific DNA binding"/>
    <property type="evidence" value="ECO:0007669"/>
    <property type="project" value="InterPro"/>
</dbReference>
<dbReference type="AlphaFoldDB" id="A0A223V1B1"/>
<accession>A0A223V1B1</accession>
<gene>
    <name evidence="6" type="ORF">CJ263_01385</name>
</gene>
<evidence type="ECO:0000313" key="7">
    <source>
        <dbReference type="Proteomes" id="UP000215244"/>
    </source>
</evidence>
<reference evidence="6 7" key="1">
    <citation type="submission" date="2017-08" db="EMBL/GenBank/DDBJ databases">
        <title>The complete genome sequence of Maribacter sp. B1, isolated from deep-sea sediment.</title>
        <authorList>
            <person name="Wu Y.-H."/>
            <person name="Cheng H."/>
            <person name="Xu X.-W."/>
        </authorList>
    </citation>
    <scope>NUCLEOTIDE SEQUENCE [LARGE SCALE GENOMIC DNA]</scope>
    <source>
        <strain evidence="6 7">B1</strain>
    </source>
</reference>
<dbReference type="GO" id="GO:0003700">
    <property type="term" value="F:DNA-binding transcription factor activity"/>
    <property type="evidence" value="ECO:0007669"/>
    <property type="project" value="InterPro"/>
</dbReference>
<feature type="transmembrane region" description="Helical" evidence="4">
    <location>
        <begin position="185"/>
        <end position="204"/>
    </location>
</feature>
<evidence type="ECO:0000256" key="1">
    <source>
        <dbReference type="ARBA" id="ARBA00023015"/>
    </source>
</evidence>
<organism evidence="6 7">
    <name type="scientific">Maribacter cobaltidurans</name>
    <dbReference type="NCBI Taxonomy" id="1178778"/>
    <lineage>
        <taxon>Bacteria</taxon>
        <taxon>Pseudomonadati</taxon>
        <taxon>Bacteroidota</taxon>
        <taxon>Flavobacteriia</taxon>
        <taxon>Flavobacteriales</taxon>
        <taxon>Flavobacteriaceae</taxon>
        <taxon>Maribacter</taxon>
    </lineage>
</organism>
<keyword evidence="4" id="KW-0472">Membrane</keyword>
<feature type="transmembrane region" description="Helical" evidence="4">
    <location>
        <begin position="159"/>
        <end position="179"/>
    </location>
</feature>
<proteinExistence type="predicted"/>
<dbReference type="PROSITE" id="PS00041">
    <property type="entry name" value="HTH_ARAC_FAMILY_1"/>
    <property type="match status" value="1"/>
</dbReference>
<dbReference type="SUPFAM" id="SSF46689">
    <property type="entry name" value="Homeodomain-like"/>
    <property type="match status" value="1"/>
</dbReference>
<name>A0A223V1B1_9FLAO</name>
<feature type="domain" description="HTH araC/xylS-type" evidence="5">
    <location>
        <begin position="225"/>
        <end position="333"/>
    </location>
</feature>
<feature type="transmembrane region" description="Helical" evidence="4">
    <location>
        <begin position="100"/>
        <end position="118"/>
    </location>
</feature>